<dbReference type="EC" id="4.2.1.75" evidence="2"/>
<dbReference type="CDD" id="cd06578">
    <property type="entry name" value="HemD"/>
    <property type="match status" value="1"/>
</dbReference>
<keyword evidence="3" id="KW-1185">Reference proteome</keyword>
<reference evidence="2 3" key="1">
    <citation type="submission" date="2020-07" db="EMBL/GenBank/DDBJ databases">
        <title>Sequencing the genomes of 1000 actinobacteria strains.</title>
        <authorList>
            <person name="Klenk H.-P."/>
        </authorList>
    </citation>
    <scope>NUCLEOTIDE SEQUENCE [LARGE SCALE GENOMIC DNA]</scope>
    <source>
        <strain evidence="2 3">DSM 45975</strain>
    </source>
</reference>
<dbReference type="NCBIfam" id="NF005568">
    <property type="entry name" value="PRK07239.1"/>
    <property type="match status" value="1"/>
</dbReference>
<dbReference type="Proteomes" id="UP000569329">
    <property type="component" value="Unassembled WGS sequence"/>
</dbReference>
<dbReference type="InterPro" id="IPR003754">
    <property type="entry name" value="4pyrrol_synth_uPrphyn_synth"/>
</dbReference>
<evidence type="ECO:0000313" key="2">
    <source>
        <dbReference type="EMBL" id="MBA8822990.1"/>
    </source>
</evidence>
<accession>A0A839DPS6</accession>
<dbReference type="RefSeq" id="WP_182542371.1">
    <property type="nucleotide sequence ID" value="NZ_JACGWZ010000001.1"/>
</dbReference>
<dbReference type="SUPFAM" id="SSF69618">
    <property type="entry name" value="HemD-like"/>
    <property type="match status" value="1"/>
</dbReference>
<comment type="caution">
    <text evidence="2">The sequence shown here is derived from an EMBL/GenBank/DDBJ whole genome shotgun (WGS) entry which is preliminary data.</text>
</comment>
<feature type="domain" description="Tetrapyrrole biosynthesis uroporphyrinogen III synthase" evidence="1">
    <location>
        <begin position="25"/>
        <end position="265"/>
    </location>
</feature>
<dbReference type="GO" id="GO:0004852">
    <property type="term" value="F:uroporphyrinogen-III synthase activity"/>
    <property type="evidence" value="ECO:0007669"/>
    <property type="project" value="UniProtKB-EC"/>
</dbReference>
<dbReference type="InterPro" id="IPR039793">
    <property type="entry name" value="UROS/Hem4"/>
</dbReference>
<dbReference type="Gene3D" id="3.40.50.10090">
    <property type="match status" value="2"/>
</dbReference>
<organism evidence="2 3">
    <name type="scientific">Halosaccharopolyspora lacisalsi</name>
    <dbReference type="NCBI Taxonomy" id="1000566"/>
    <lineage>
        <taxon>Bacteria</taxon>
        <taxon>Bacillati</taxon>
        <taxon>Actinomycetota</taxon>
        <taxon>Actinomycetes</taxon>
        <taxon>Pseudonocardiales</taxon>
        <taxon>Pseudonocardiaceae</taxon>
        <taxon>Halosaccharopolyspora</taxon>
    </lineage>
</organism>
<dbReference type="InterPro" id="IPR036108">
    <property type="entry name" value="4pyrrol_syn_uPrphyn_synt_sf"/>
</dbReference>
<dbReference type="AlphaFoldDB" id="A0A839DPS6"/>
<gene>
    <name evidence="2" type="ORF">FHX42_000319</name>
</gene>
<dbReference type="EMBL" id="JACGWZ010000001">
    <property type="protein sequence ID" value="MBA8822990.1"/>
    <property type="molecule type" value="Genomic_DNA"/>
</dbReference>
<dbReference type="PANTHER" id="PTHR40082">
    <property type="entry name" value="BLR5956 PROTEIN"/>
    <property type="match status" value="1"/>
</dbReference>
<proteinExistence type="predicted"/>
<dbReference type="GO" id="GO:0006780">
    <property type="term" value="P:uroporphyrinogen III biosynthetic process"/>
    <property type="evidence" value="ECO:0007669"/>
    <property type="project" value="InterPro"/>
</dbReference>
<dbReference type="Pfam" id="PF02602">
    <property type="entry name" value="HEM4"/>
    <property type="match status" value="1"/>
</dbReference>
<dbReference type="PANTHER" id="PTHR40082:SF1">
    <property type="entry name" value="BLR5956 PROTEIN"/>
    <property type="match status" value="1"/>
</dbReference>
<protein>
    <submittedName>
        <fullName evidence="2">Uroporphyrinogen-III synthase</fullName>
        <ecNumber evidence="2">4.2.1.75</ecNumber>
    </submittedName>
</protein>
<name>A0A839DPS6_9PSEU</name>
<evidence type="ECO:0000313" key="3">
    <source>
        <dbReference type="Proteomes" id="UP000569329"/>
    </source>
</evidence>
<sequence>MNDDRTARPLEGCTVGVTAERKAEEFGALLTKKGAHVVHGAAMHTVPLPEDGELAEATRRVLASPVAFVVATTGVGFRGWLEAAEHDGLGSGLVEHLRSATLLARGAKALGAIRGAGLPDAWSAPSEESSEVFDHLLEHDLAGKRVVVQLHGQPMTEYREKLRAAGAEVIAVPVYRWTDPLDLDALDHLIGEIVAGRVDALPFTSAPAAANLLDRAQRLGRGEELHEALRSRVLLACVGPVTAAPIARAGLPYVMPERARTGSLVRLLTERLPGS</sequence>
<evidence type="ECO:0000259" key="1">
    <source>
        <dbReference type="Pfam" id="PF02602"/>
    </source>
</evidence>
<keyword evidence="2" id="KW-0456">Lyase</keyword>